<accession>A0A4Z1L071</accession>
<dbReference type="EMBL" id="PQXO01000079">
    <property type="protein sequence ID" value="TGO90100.1"/>
    <property type="molecule type" value="Genomic_DNA"/>
</dbReference>
<comment type="caution">
    <text evidence="1">The sequence shown here is derived from an EMBL/GenBank/DDBJ whole genome shotgun (WGS) entry which is preliminary data.</text>
</comment>
<name>A0A4Z1L071_9HELO</name>
<organism evidence="1 2">
    <name type="scientific">Botrytis porri</name>
    <dbReference type="NCBI Taxonomy" id="87229"/>
    <lineage>
        <taxon>Eukaryota</taxon>
        <taxon>Fungi</taxon>
        <taxon>Dikarya</taxon>
        <taxon>Ascomycota</taxon>
        <taxon>Pezizomycotina</taxon>
        <taxon>Leotiomycetes</taxon>
        <taxon>Helotiales</taxon>
        <taxon>Sclerotiniaceae</taxon>
        <taxon>Botrytis</taxon>
    </lineage>
</organism>
<reference evidence="1 2" key="1">
    <citation type="submission" date="2017-12" db="EMBL/GenBank/DDBJ databases">
        <title>Comparative genomics of Botrytis spp.</title>
        <authorList>
            <person name="Valero-Jimenez C.A."/>
            <person name="Tapia P."/>
            <person name="Veloso J."/>
            <person name="Silva-Moreno E."/>
            <person name="Staats M."/>
            <person name="Valdes J.H."/>
            <person name="Van Kan J.A.L."/>
        </authorList>
    </citation>
    <scope>NUCLEOTIDE SEQUENCE [LARGE SCALE GENOMIC DNA]</scope>
    <source>
        <strain evidence="1 2">MUCL3349</strain>
    </source>
</reference>
<sequence>MPRAKAKANKVTLLICERDEGAVDWTFPPTIVASRGAGIGRLYIQAHDGQRISQVSQGPKFYGIAGNRSKNWFLDLIDRSLQFSLGRIVGYVARAFVVLKLDLFGDFIPTSQGFKRSTTK</sequence>
<gene>
    <name evidence="1" type="ORF">BPOR_0079g00130</name>
</gene>
<dbReference type="Proteomes" id="UP000297280">
    <property type="component" value="Unassembled WGS sequence"/>
</dbReference>
<proteinExistence type="predicted"/>
<evidence type="ECO:0000313" key="1">
    <source>
        <dbReference type="EMBL" id="TGO90100.1"/>
    </source>
</evidence>
<protein>
    <submittedName>
        <fullName evidence="1">Uncharacterized protein</fullName>
    </submittedName>
</protein>
<dbReference type="AlphaFoldDB" id="A0A4Z1L071"/>
<evidence type="ECO:0000313" key="2">
    <source>
        <dbReference type="Proteomes" id="UP000297280"/>
    </source>
</evidence>
<keyword evidence="2" id="KW-1185">Reference proteome</keyword>